<sequence>MMKVGRKLIEQVSGLMVIEVNLSSESFFFSSQVSSFLGIPRSRLNGMTITEVRETVHPDDWERLVQTVQRLRKTEKETDFAMKIRLRHQMTSEDLSVAVRGAISLDRNVVTYMIFLPQNQQRIEHELTDKSELLRRICEATDTAICDYNFDAHQIEFATGQFQTIFGYTVKQFNAHPDYWKVVINQEDLEKVNQANEQIRHSTPLKLEYRIFVGKKQKWIQEHRQHLYDSTGRVRGCQILIRDLTEMRDQEVELLRLTEFDPSTNLPKRETMFESITRLIQTDIAFVLFTVTFNRIGDINRTFGYEYGDEWRIQTANRLQQIVPDEAVVGHLDGDTFLMYMPGSYGDGQLFQIGEEITTLSKQYIQLDPYSVYPNVRVGVSRYPNDATDEAILIRCSYMAMGRAGKEGANPVSLYTSNMNLDELKRFELLRDLPGAIERNEFFLLYQPKVNAWTGEITGAEALMRWEHPTWGVVSPLDFIPLAEESNLFIRLTDYLIEEVFRYLATLPKKVPISLNVSPKYLYHEQLLHTFESASERYGVSLHWIEIEVAETSQLDEPHHIVNIFSDLRALGIQLALDDFGKGYSSLAYLQQFQVNTIKIDRIFGDGVSENNQARAIIHSLVVLAKEFGLEVVVEGIEQMNDLLLLRQLDCKIIQGYLFSPPVRGEDFQEMMRCGTLVPDSIDDHETSENRYIQAGITISTLRKQPVSVGLSSIVLTSRSGEEIYFYAALRLPLDGKVEFVIRFTSGADLPVRLCRMTEVTNGLYQYAAEYESSPTVEEQLTSLETEVIGDVATLDYMKLVRQPERS</sequence>
<dbReference type="InterPro" id="IPR035919">
    <property type="entry name" value="EAL_sf"/>
</dbReference>
<dbReference type="PROSITE" id="PS50112">
    <property type="entry name" value="PAS"/>
    <property type="match status" value="1"/>
</dbReference>
<dbReference type="InterPro" id="IPR000160">
    <property type="entry name" value="GGDEF_dom"/>
</dbReference>
<dbReference type="PANTHER" id="PTHR33121:SF19">
    <property type="entry name" value="CYCLIC DI-GMP PHOSPHODIESTERASE PA2567"/>
    <property type="match status" value="1"/>
</dbReference>
<dbReference type="SMART" id="SM00091">
    <property type="entry name" value="PAS"/>
    <property type="match status" value="2"/>
</dbReference>
<feature type="domain" description="GGDEF" evidence="3">
    <location>
        <begin position="284"/>
        <end position="417"/>
    </location>
</feature>
<feature type="domain" description="PAS" evidence="1">
    <location>
        <begin position="17"/>
        <end position="75"/>
    </location>
</feature>
<dbReference type="PANTHER" id="PTHR33121">
    <property type="entry name" value="CYCLIC DI-GMP PHOSPHODIESTERASE PDEF"/>
    <property type="match status" value="1"/>
</dbReference>
<dbReference type="Proteomes" id="UP001213680">
    <property type="component" value="Chromosome"/>
</dbReference>
<dbReference type="InterPro" id="IPR050706">
    <property type="entry name" value="Cyclic-di-GMP_PDE-like"/>
</dbReference>
<dbReference type="SUPFAM" id="SSF55785">
    <property type="entry name" value="PYP-like sensor domain (PAS domain)"/>
    <property type="match status" value="2"/>
</dbReference>
<dbReference type="InterPro" id="IPR001633">
    <property type="entry name" value="EAL_dom"/>
</dbReference>
<gene>
    <name evidence="4" type="ORF">PTI97_10690</name>
</gene>
<dbReference type="Gene3D" id="3.30.70.270">
    <property type="match status" value="1"/>
</dbReference>
<dbReference type="Pfam" id="PF00563">
    <property type="entry name" value="EAL"/>
    <property type="match status" value="1"/>
</dbReference>
<dbReference type="SUPFAM" id="SSF55073">
    <property type="entry name" value="Nucleotide cyclase"/>
    <property type="match status" value="1"/>
</dbReference>
<dbReference type="RefSeq" id="WP_274356460.1">
    <property type="nucleotide sequence ID" value="NZ_CP118099.1"/>
</dbReference>
<dbReference type="SUPFAM" id="SSF141868">
    <property type="entry name" value="EAL domain-like"/>
    <property type="match status" value="1"/>
</dbReference>
<dbReference type="EMBL" id="CP118099">
    <property type="protein sequence ID" value="WDH75284.1"/>
    <property type="molecule type" value="Genomic_DNA"/>
</dbReference>
<dbReference type="SMART" id="SM00052">
    <property type="entry name" value="EAL"/>
    <property type="match status" value="1"/>
</dbReference>
<evidence type="ECO:0000259" key="2">
    <source>
        <dbReference type="PROSITE" id="PS50883"/>
    </source>
</evidence>
<dbReference type="SMART" id="SM00267">
    <property type="entry name" value="GGDEF"/>
    <property type="match status" value="1"/>
</dbReference>
<dbReference type="CDD" id="cd01948">
    <property type="entry name" value="EAL"/>
    <property type="match status" value="1"/>
</dbReference>
<evidence type="ECO:0000259" key="1">
    <source>
        <dbReference type="PROSITE" id="PS50112"/>
    </source>
</evidence>
<evidence type="ECO:0000313" key="4">
    <source>
        <dbReference type="EMBL" id="WDH75284.1"/>
    </source>
</evidence>
<proteinExistence type="predicted"/>
<protein>
    <submittedName>
        <fullName evidence="4">EAL domain-containing protein</fullName>
    </submittedName>
</protein>
<evidence type="ECO:0000313" key="5">
    <source>
        <dbReference type="Proteomes" id="UP001213680"/>
    </source>
</evidence>
<dbReference type="InterPro" id="IPR035965">
    <property type="entry name" value="PAS-like_dom_sf"/>
</dbReference>
<reference evidence="4 5" key="1">
    <citation type="submission" date="2023-02" db="EMBL/GenBank/DDBJ databases">
        <title>A bacterium isolated from plastisphere.</title>
        <authorList>
            <person name="Sun Y."/>
        </authorList>
    </citation>
    <scope>NUCLEOTIDE SEQUENCE [LARGE SCALE GENOMIC DNA]</scope>
    <source>
        <strain evidence="5">a-1</strain>
    </source>
</reference>
<dbReference type="InterPro" id="IPR013655">
    <property type="entry name" value="PAS_fold_3"/>
</dbReference>
<feature type="domain" description="EAL" evidence="2">
    <location>
        <begin position="426"/>
        <end position="676"/>
    </location>
</feature>
<dbReference type="Pfam" id="PF00990">
    <property type="entry name" value="GGDEF"/>
    <property type="match status" value="1"/>
</dbReference>
<dbReference type="InterPro" id="IPR000014">
    <property type="entry name" value="PAS"/>
</dbReference>
<accession>A0ABY7WZH9</accession>
<keyword evidence="5" id="KW-1185">Reference proteome</keyword>
<dbReference type="PROSITE" id="PS50887">
    <property type="entry name" value="GGDEF"/>
    <property type="match status" value="1"/>
</dbReference>
<dbReference type="InterPro" id="IPR029787">
    <property type="entry name" value="Nucleotide_cyclase"/>
</dbReference>
<dbReference type="InterPro" id="IPR043128">
    <property type="entry name" value="Rev_trsase/Diguanyl_cyclase"/>
</dbReference>
<name>A0ABY7WZH9_9BACL</name>
<evidence type="ECO:0000259" key="3">
    <source>
        <dbReference type="PROSITE" id="PS50887"/>
    </source>
</evidence>
<dbReference type="Gene3D" id="3.30.450.20">
    <property type="entry name" value="PAS domain"/>
    <property type="match status" value="2"/>
</dbReference>
<dbReference type="Gene3D" id="3.20.20.450">
    <property type="entry name" value="EAL domain"/>
    <property type="match status" value="1"/>
</dbReference>
<dbReference type="Pfam" id="PF08447">
    <property type="entry name" value="PAS_3"/>
    <property type="match status" value="1"/>
</dbReference>
<dbReference type="PROSITE" id="PS50883">
    <property type="entry name" value="EAL"/>
    <property type="match status" value="1"/>
</dbReference>
<organism evidence="4 5">
    <name type="scientific">Exiguobacterium marinum</name>
    <dbReference type="NCBI Taxonomy" id="273528"/>
    <lineage>
        <taxon>Bacteria</taxon>
        <taxon>Bacillati</taxon>
        <taxon>Bacillota</taxon>
        <taxon>Bacilli</taxon>
        <taxon>Bacillales</taxon>
        <taxon>Bacillales Family XII. Incertae Sedis</taxon>
        <taxon>Exiguobacterium</taxon>
    </lineage>
</organism>